<name>A0ABV8B0H7_9BACI</name>
<comment type="caution">
    <text evidence="1">The sequence shown here is derived from an EMBL/GenBank/DDBJ whole genome shotgun (WGS) entry which is preliminary data.</text>
</comment>
<evidence type="ECO:0000313" key="1">
    <source>
        <dbReference type="EMBL" id="MFC3883773.1"/>
    </source>
</evidence>
<dbReference type="RefSeq" id="WP_377914583.1">
    <property type="nucleotide sequence ID" value="NZ_JBHRZT010000043.1"/>
</dbReference>
<proteinExistence type="predicted"/>
<dbReference type="EMBL" id="JBHRZT010000043">
    <property type="protein sequence ID" value="MFC3883773.1"/>
    <property type="molecule type" value="Genomic_DNA"/>
</dbReference>
<gene>
    <name evidence="1" type="ORF">ACFOU2_09775</name>
</gene>
<sequence>MRFVGIDPSTKIGFVALDEHGEVLRAKELTGVGSEDPKRMVTLINEVVAHLKPGDVICIEGFPYDTQKAMFAGGLHHGIRNELYKRKLPYYEVAPNAVKKFVNVTGWVGEKGSKKRLTGKDKKKAVMAAVENHFGFVHKSDNVVDAFIIAKISALCFLAQETGAVKAPSHQLEVIKTILEGVK</sequence>
<organism evidence="1 2">
    <name type="scientific">Bacillus songklensis</name>
    <dbReference type="NCBI Taxonomy" id="1069116"/>
    <lineage>
        <taxon>Bacteria</taxon>
        <taxon>Bacillati</taxon>
        <taxon>Bacillota</taxon>
        <taxon>Bacilli</taxon>
        <taxon>Bacillales</taxon>
        <taxon>Bacillaceae</taxon>
        <taxon>Bacillus</taxon>
    </lineage>
</organism>
<evidence type="ECO:0000313" key="2">
    <source>
        <dbReference type="Proteomes" id="UP001595752"/>
    </source>
</evidence>
<evidence type="ECO:0008006" key="3">
    <source>
        <dbReference type="Google" id="ProtNLM"/>
    </source>
</evidence>
<dbReference type="InterPro" id="IPR036397">
    <property type="entry name" value="RNaseH_sf"/>
</dbReference>
<dbReference type="InterPro" id="IPR012337">
    <property type="entry name" value="RNaseH-like_sf"/>
</dbReference>
<dbReference type="SUPFAM" id="SSF53098">
    <property type="entry name" value="Ribonuclease H-like"/>
    <property type="match status" value="1"/>
</dbReference>
<accession>A0ABV8B0H7</accession>
<dbReference type="Proteomes" id="UP001595752">
    <property type="component" value="Unassembled WGS sequence"/>
</dbReference>
<keyword evidence="2" id="KW-1185">Reference proteome</keyword>
<protein>
    <recommendedName>
        <fullName evidence="3">Holliday junction nuclease RuvC</fullName>
    </recommendedName>
</protein>
<dbReference type="Gene3D" id="3.30.420.10">
    <property type="entry name" value="Ribonuclease H-like superfamily/Ribonuclease H"/>
    <property type="match status" value="1"/>
</dbReference>
<reference evidence="2" key="1">
    <citation type="journal article" date="2019" name="Int. J. Syst. Evol. Microbiol.">
        <title>The Global Catalogue of Microorganisms (GCM) 10K type strain sequencing project: providing services to taxonomists for standard genome sequencing and annotation.</title>
        <authorList>
            <consortium name="The Broad Institute Genomics Platform"/>
            <consortium name="The Broad Institute Genome Sequencing Center for Infectious Disease"/>
            <person name="Wu L."/>
            <person name="Ma J."/>
        </authorList>
    </citation>
    <scope>NUCLEOTIDE SEQUENCE [LARGE SCALE GENOMIC DNA]</scope>
    <source>
        <strain evidence="2">CCUG 61889</strain>
    </source>
</reference>